<dbReference type="OrthoDB" id="5379939at2"/>
<dbReference type="SMART" id="SM00855">
    <property type="entry name" value="PGAM"/>
    <property type="match status" value="1"/>
</dbReference>
<dbReference type="EMBL" id="AAWS01000003">
    <property type="protein sequence ID" value="EAY31229.1"/>
    <property type="molecule type" value="Genomic_DNA"/>
</dbReference>
<proteinExistence type="predicted"/>
<dbReference type="Pfam" id="PF00300">
    <property type="entry name" value="His_Phos_1"/>
    <property type="match status" value="1"/>
</dbReference>
<evidence type="ECO:0000313" key="2">
    <source>
        <dbReference type="EMBL" id="EAY31229.1"/>
    </source>
</evidence>
<dbReference type="InterPro" id="IPR029033">
    <property type="entry name" value="His_PPase_superfam"/>
</dbReference>
<dbReference type="PANTHER" id="PTHR48100:SF1">
    <property type="entry name" value="HISTIDINE PHOSPHATASE FAMILY PROTEIN-RELATED"/>
    <property type="match status" value="1"/>
</dbReference>
<evidence type="ECO:0000256" key="1">
    <source>
        <dbReference type="SAM" id="SignalP"/>
    </source>
</evidence>
<dbReference type="AlphaFoldDB" id="A1ZDS1"/>
<comment type="caution">
    <text evidence="2">The sequence shown here is derived from an EMBL/GenBank/DDBJ whole genome shotgun (WGS) entry which is preliminary data.</text>
</comment>
<keyword evidence="1" id="KW-0732">Signal</keyword>
<sequence>MKKLCTTLIWAIILGLTASSVWAQTTIYLVRHAEKDKGRNPDLTVAGKERAKALQKLLKKENIAAVYATKTKRTMQTGEPVAEAQNLAIVNYDYRDRQLLSKLFDKHVGKAILVVGHSNTLPSLLNHLVKEDRYKDLNESVYDNLVKVHRGTDDKLTVKHLKYGRASKLTFPKPKSDYKASDADVKTIDGMIRALYGVISGAKGEKRNWDRFRSLMKPTARMNAVATRANGKQVFISMTPEDYIKRNGPYLVGKGFFEEEIGRKTERFGNIAQVFSTYVSRHTKDGAIFMRGINSIQLSYENGRWWLVNILWNSETKAQPIPARYIDKK</sequence>
<organism evidence="2 3">
    <name type="scientific">Microscilla marina ATCC 23134</name>
    <dbReference type="NCBI Taxonomy" id="313606"/>
    <lineage>
        <taxon>Bacteria</taxon>
        <taxon>Pseudomonadati</taxon>
        <taxon>Bacteroidota</taxon>
        <taxon>Cytophagia</taxon>
        <taxon>Cytophagales</taxon>
        <taxon>Microscillaceae</taxon>
        <taxon>Microscilla</taxon>
    </lineage>
</organism>
<dbReference type="GO" id="GO:0005737">
    <property type="term" value="C:cytoplasm"/>
    <property type="evidence" value="ECO:0007669"/>
    <property type="project" value="TreeGrafter"/>
</dbReference>
<feature type="signal peptide" evidence="1">
    <location>
        <begin position="1"/>
        <end position="23"/>
    </location>
</feature>
<dbReference type="Gene3D" id="3.10.450.50">
    <property type="match status" value="1"/>
</dbReference>
<accession>A1ZDS1</accession>
<dbReference type="eggNOG" id="COG2062">
    <property type="taxonomic scope" value="Bacteria"/>
</dbReference>
<keyword evidence="3" id="KW-1185">Reference proteome</keyword>
<dbReference type="InterPro" id="IPR032710">
    <property type="entry name" value="NTF2-like_dom_sf"/>
</dbReference>
<evidence type="ECO:0000313" key="3">
    <source>
        <dbReference type="Proteomes" id="UP000004095"/>
    </source>
</evidence>
<dbReference type="InterPro" id="IPR013078">
    <property type="entry name" value="His_Pase_superF_clade-1"/>
</dbReference>
<dbReference type="InterPro" id="IPR050275">
    <property type="entry name" value="PGM_Phosphatase"/>
</dbReference>
<name>A1ZDS1_MICM2</name>
<dbReference type="CDD" id="cd07067">
    <property type="entry name" value="HP_PGM_like"/>
    <property type="match status" value="1"/>
</dbReference>
<dbReference type="Gene3D" id="3.40.50.1240">
    <property type="entry name" value="Phosphoglycerate mutase-like"/>
    <property type="match status" value="1"/>
</dbReference>
<reference evidence="2 3" key="1">
    <citation type="submission" date="2007-01" db="EMBL/GenBank/DDBJ databases">
        <authorList>
            <person name="Haygood M."/>
            <person name="Podell S."/>
            <person name="Anderson C."/>
            <person name="Hopkinson B."/>
            <person name="Roe K."/>
            <person name="Barbeau K."/>
            <person name="Gaasterland T."/>
            <person name="Ferriera S."/>
            <person name="Johnson J."/>
            <person name="Kravitz S."/>
            <person name="Beeson K."/>
            <person name="Sutton G."/>
            <person name="Rogers Y.-H."/>
            <person name="Friedman R."/>
            <person name="Frazier M."/>
            <person name="Venter J.C."/>
        </authorList>
    </citation>
    <scope>NUCLEOTIDE SEQUENCE [LARGE SCALE GENOMIC DNA]</scope>
    <source>
        <strain evidence="2 3">ATCC 23134</strain>
    </source>
</reference>
<dbReference type="PANTHER" id="PTHR48100">
    <property type="entry name" value="BROAD-SPECIFICITY PHOSPHATASE YOR283W-RELATED"/>
    <property type="match status" value="1"/>
</dbReference>
<dbReference type="SUPFAM" id="SSF54427">
    <property type="entry name" value="NTF2-like"/>
    <property type="match status" value="1"/>
</dbReference>
<gene>
    <name evidence="2" type="ORF">M23134_04062</name>
</gene>
<dbReference type="GO" id="GO:0016791">
    <property type="term" value="F:phosphatase activity"/>
    <property type="evidence" value="ECO:0007669"/>
    <property type="project" value="TreeGrafter"/>
</dbReference>
<feature type="chain" id="PRO_5002642095" evidence="1">
    <location>
        <begin position="24"/>
        <end position="329"/>
    </location>
</feature>
<dbReference type="SUPFAM" id="SSF53254">
    <property type="entry name" value="Phosphoglycerate mutase-like"/>
    <property type="match status" value="1"/>
</dbReference>
<dbReference type="Proteomes" id="UP000004095">
    <property type="component" value="Unassembled WGS sequence"/>
</dbReference>
<dbReference type="RefSeq" id="WP_002693743.1">
    <property type="nucleotide sequence ID" value="NZ_AAWS01000003.1"/>
</dbReference>
<protein>
    <submittedName>
        <fullName evidence="2">Phosphoglycerate mutase family protein</fullName>
    </submittedName>
</protein>